<dbReference type="Pfam" id="PF14111">
    <property type="entry name" value="DUF4283"/>
    <property type="match status" value="1"/>
</dbReference>
<gene>
    <name evidence="2" type="ORF">SO802_031952</name>
</gene>
<keyword evidence="3" id="KW-1185">Reference proteome</keyword>
<evidence type="ECO:0000259" key="1">
    <source>
        <dbReference type="Pfam" id="PF14111"/>
    </source>
</evidence>
<evidence type="ECO:0000313" key="2">
    <source>
        <dbReference type="EMBL" id="KAK9987001.1"/>
    </source>
</evidence>
<dbReference type="EMBL" id="JAZDWU010000011">
    <property type="protein sequence ID" value="KAK9987001.1"/>
    <property type="molecule type" value="Genomic_DNA"/>
</dbReference>
<dbReference type="Proteomes" id="UP001459277">
    <property type="component" value="Unassembled WGS sequence"/>
</dbReference>
<reference evidence="2 3" key="1">
    <citation type="submission" date="2024-01" db="EMBL/GenBank/DDBJ databases">
        <title>A telomere-to-telomere, gap-free genome of sweet tea (Lithocarpus litseifolius).</title>
        <authorList>
            <person name="Zhou J."/>
        </authorList>
    </citation>
    <scope>NUCLEOTIDE SEQUENCE [LARGE SCALE GENOMIC DNA]</scope>
    <source>
        <strain evidence="2">Zhou-2022a</strain>
        <tissue evidence="2">Leaf</tissue>
    </source>
</reference>
<name>A0AAW2BLP8_9ROSI</name>
<comment type="caution">
    <text evidence="2">The sequence shown here is derived from an EMBL/GenBank/DDBJ whole genome shotgun (WGS) entry which is preliminary data.</text>
</comment>
<dbReference type="AlphaFoldDB" id="A0AAW2BLP8"/>
<protein>
    <recommendedName>
        <fullName evidence="1">DUF4283 domain-containing protein</fullName>
    </recommendedName>
</protein>
<organism evidence="2 3">
    <name type="scientific">Lithocarpus litseifolius</name>
    <dbReference type="NCBI Taxonomy" id="425828"/>
    <lineage>
        <taxon>Eukaryota</taxon>
        <taxon>Viridiplantae</taxon>
        <taxon>Streptophyta</taxon>
        <taxon>Embryophyta</taxon>
        <taxon>Tracheophyta</taxon>
        <taxon>Spermatophyta</taxon>
        <taxon>Magnoliopsida</taxon>
        <taxon>eudicotyledons</taxon>
        <taxon>Gunneridae</taxon>
        <taxon>Pentapetalae</taxon>
        <taxon>rosids</taxon>
        <taxon>fabids</taxon>
        <taxon>Fagales</taxon>
        <taxon>Fagaceae</taxon>
        <taxon>Lithocarpus</taxon>
    </lineage>
</organism>
<proteinExistence type="predicted"/>
<sequence length="158" mass="18301">MLCLYPNGPIRVDDPMSCKPKVILGYDRNMKEPNLCIGIFIDEVSDTEVEELSKGMVEVSLSKETKARIRACWFKALLVKVHGRIVGFDYLTFNINTLWNPRAKMDCVELGKDYFFIKFSDKEDYDKVLRGGPWFANEHFLAINPWEPYFKASEAQFS</sequence>
<dbReference type="InterPro" id="IPR025558">
    <property type="entry name" value="DUF4283"/>
</dbReference>
<dbReference type="PANTHER" id="PTHR31286">
    <property type="entry name" value="GLYCINE-RICH CELL WALL STRUCTURAL PROTEIN 1.8-LIKE"/>
    <property type="match status" value="1"/>
</dbReference>
<dbReference type="PANTHER" id="PTHR31286:SF99">
    <property type="entry name" value="DUF4283 DOMAIN-CONTAINING PROTEIN"/>
    <property type="match status" value="1"/>
</dbReference>
<evidence type="ECO:0000313" key="3">
    <source>
        <dbReference type="Proteomes" id="UP001459277"/>
    </source>
</evidence>
<dbReference type="InterPro" id="IPR040256">
    <property type="entry name" value="At4g02000-like"/>
</dbReference>
<accession>A0AAW2BLP8</accession>
<feature type="domain" description="DUF4283" evidence="1">
    <location>
        <begin position="73"/>
        <end position="153"/>
    </location>
</feature>